<evidence type="ECO:0000313" key="2">
    <source>
        <dbReference type="EMBL" id="CCF63607.1"/>
    </source>
</evidence>
<reference evidence="2 3" key="1">
    <citation type="journal article" date="2012" name="J. Bacteriol.">
        <title>Genome sequence of the human- and animal-pathogenic strain Nocardia cyriacigeorgica GUH-2.</title>
        <authorList>
            <person name="Zoropogui A."/>
            <person name="Pujic P."/>
            <person name="Normand P."/>
            <person name="Barbe V."/>
            <person name="Beaman B."/>
            <person name="Beaman L."/>
            <person name="Boiron P."/>
            <person name="Colinon C."/>
            <person name="Deredjian A."/>
            <person name="Graindorge A."/>
            <person name="Mangenot S."/>
            <person name="Nazaret S."/>
            <person name="Neto M."/>
            <person name="Petit S."/>
            <person name="Roche D."/>
            <person name="Vallenet D."/>
            <person name="Rodriguez-Nava V."/>
            <person name="Richard Y."/>
            <person name="Cournoyer B."/>
            <person name="Blaha D."/>
        </authorList>
    </citation>
    <scope>NUCLEOTIDE SEQUENCE [LARGE SCALE GENOMIC DNA]</scope>
    <source>
        <strain evidence="2 3">GUH-2</strain>
    </source>
</reference>
<evidence type="ECO:0000313" key="3">
    <source>
        <dbReference type="Proteomes" id="UP000008190"/>
    </source>
</evidence>
<dbReference type="EMBL" id="FO082843">
    <property type="protein sequence ID" value="CCF63607.1"/>
    <property type="molecule type" value="Genomic_DNA"/>
</dbReference>
<name>H6R932_NOCCG</name>
<dbReference type="HOGENOM" id="CLU_1254850_0_0_11"/>
<dbReference type="Proteomes" id="UP000008190">
    <property type="component" value="Chromosome"/>
</dbReference>
<dbReference type="eggNOG" id="ENOG50349TN">
    <property type="taxonomic scope" value="Bacteria"/>
</dbReference>
<sequence length="220" mass="23672">MTPCQPGLSVTDSRSRRARFPPRAQIAVRSDTSACSVCEDPRTQGASPVVSPSDLHPLLAQVPDSATSAAPAMRERPTMIAPLVPPQSPLQELIHGPRLDPPALPSADKDILYGMSTVGGAGRLVETFVMTGLGWTPGTRLAMTADAEGRLLVVEAPNGAVTVTADGYFRVPYRQRRRLRLFLGDRVLLMGHRARKRLLVHTPASIETGLADSARLVARR</sequence>
<organism evidence="2 3">
    <name type="scientific">Nocardia cyriacigeorgica (strain GUH-2)</name>
    <dbReference type="NCBI Taxonomy" id="1127134"/>
    <lineage>
        <taxon>Bacteria</taxon>
        <taxon>Bacillati</taxon>
        <taxon>Actinomycetota</taxon>
        <taxon>Actinomycetes</taxon>
        <taxon>Mycobacteriales</taxon>
        <taxon>Nocardiaceae</taxon>
        <taxon>Nocardia</taxon>
    </lineage>
</organism>
<evidence type="ECO:0000256" key="1">
    <source>
        <dbReference type="SAM" id="MobiDB-lite"/>
    </source>
</evidence>
<protein>
    <submittedName>
        <fullName evidence="2">Uncharacterized protein</fullName>
    </submittedName>
</protein>
<accession>H6R932</accession>
<dbReference type="KEGG" id="ncy:NOCYR_2838"/>
<keyword evidence="3" id="KW-1185">Reference proteome</keyword>
<proteinExistence type="predicted"/>
<dbReference type="AlphaFoldDB" id="H6R932"/>
<gene>
    <name evidence="2" type="ordered locus">NOCYR_2838</name>
</gene>
<feature type="region of interest" description="Disordered" evidence="1">
    <location>
        <begin position="1"/>
        <end position="21"/>
    </location>
</feature>